<reference evidence="1 2" key="1">
    <citation type="journal article" date="2016" name="Nat. Commun.">
        <title>Thousands of microbial genomes shed light on interconnected biogeochemical processes in an aquifer system.</title>
        <authorList>
            <person name="Anantharaman K."/>
            <person name="Brown C.T."/>
            <person name="Hug L.A."/>
            <person name="Sharon I."/>
            <person name="Castelle C.J."/>
            <person name="Probst A.J."/>
            <person name="Thomas B.C."/>
            <person name="Singh A."/>
            <person name="Wilkins M.J."/>
            <person name="Karaoz U."/>
            <person name="Brodie E.L."/>
            <person name="Williams K.H."/>
            <person name="Hubbard S.S."/>
            <person name="Banfield J.F."/>
        </authorList>
    </citation>
    <scope>NUCLEOTIDE SEQUENCE [LARGE SCALE GENOMIC DNA]</scope>
</reference>
<sequence length="429" mass="50177">MSSDSKNCYLTTHADHNEDCAYSSGLKLSKDVFDATMVQGTEFSYECLNVVKGYRNFYSVDCESSQDIYFSKNLVGCNDCIGCVNLRHKSYYIFNEPYSKEEYTKKFTEYHFGSRKNVEVFRKKAEDFWSHYPSKYYHGSHNVNVSGDYIYESKNALYSYEMLGVEDCKYCQFLSTKPSRDCYDYTEWGQGAELIYEAVVVGDSVNNVRFAYTVYSSHNIEYSAHSHGSHDLFGCIGFKQGEYCILNKQYSKEEYRSLHDKIIKQMSALPYTDKNGRVYEYGEFFPLDLIPFGYNETAEEFFPMGKEKALLQGYHWKEKDQQEYRQSSYKVPDDINDVQDDILEALLACEKCGRNYRLIQMELNFYRKAGIPIPSKCYDCRHYERVRYRSPLFASGKLCSKCGKNIMSNIPEHITTILYCEECYQKEII</sequence>
<dbReference type="EMBL" id="MFUE01000002">
    <property type="protein sequence ID" value="OGI78098.1"/>
    <property type="molecule type" value="Genomic_DNA"/>
</dbReference>
<gene>
    <name evidence="1" type="ORF">A3D42_02670</name>
</gene>
<dbReference type="AlphaFoldDB" id="A0A1F6W840"/>
<accession>A0A1F6W840</accession>
<name>A0A1F6W840_9BACT</name>
<organism evidence="1 2">
    <name type="scientific">Candidatus Nomurabacteria bacterium RIFCSPHIGHO2_02_FULL_41_18</name>
    <dbReference type="NCBI Taxonomy" id="1801754"/>
    <lineage>
        <taxon>Bacteria</taxon>
        <taxon>Candidatus Nomuraibacteriota</taxon>
    </lineage>
</organism>
<dbReference type="Proteomes" id="UP000177777">
    <property type="component" value="Unassembled WGS sequence"/>
</dbReference>
<comment type="caution">
    <text evidence="1">The sequence shown here is derived from an EMBL/GenBank/DDBJ whole genome shotgun (WGS) entry which is preliminary data.</text>
</comment>
<protein>
    <submittedName>
        <fullName evidence="1">Uncharacterized protein</fullName>
    </submittedName>
</protein>
<proteinExistence type="predicted"/>
<evidence type="ECO:0000313" key="1">
    <source>
        <dbReference type="EMBL" id="OGI78098.1"/>
    </source>
</evidence>
<dbReference type="STRING" id="1801754.A3D42_02670"/>
<evidence type="ECO:0000313" key="2">
    <source>
        <dbReference type="Proteomes" id="UP000177777"/>
    </source>
</evidence>